<dbReference type="AlphaFoldDB" id="A0A366M8T4"/>
<feature type="binding site" evidence="10">
    <location>
        <begin position="43"/>
        <end position="44"/>
    </location>
    <ligand>
        <name>FMN</name>
        <dbReference type="ChEBI" id="CHEBI:58210"/>
    </ligand>
</feature>
<feature type="binding site" evidence="10">
    <location>
        <begin position="67"/>
        <end position="71"/>
    </location>
    <ligand>
        <name>substrate</name>
    </ligand>
</feature>
<comment type="subunit">
    <text evidence="4">Heterotetramer of 2 PyrK and 2 PyrD type B subunits.</text>
</comment>
<evidence type="ECO:0000256" key="6">
    <source>
        <dbReference type="ARBA" id="ARBA00022630"/>
    </source>
</evidence>
<dbReference type="CDD" id="cd04740">
    <property type="entry name" value="DHOD_1B_like"/>
    <property type="match status" value="1"/>
</dbReference>
<reference evidence="12 13" key="1">
    <citation type="submission" date="2018-06" db="EMBL/GenBank/DDBJ databases">
        <title>Genomic insight into two independent archaeal endosymbiosis events.</title>
        <authorList>
            <person name="Lind A.E."/>
            <person name="Lewis W.H."/>
            <person name="Spang A."/>
            <person name="Guy L."/>
            <person name="Embley M.T."/>
            <person name="Ettema T.J.G."/>
        </authorList>
    </citation>
    <scope>NUCLEOTIDE SEQUENCE [LARGE SCALE GENOMIC DNA]</scope>
    <source>
        <strain evidence="12">NOE</strain>
    </source>
</reference>
<comment type="caution">
    <text evidence="10">Lacks conserved residue(s) required for the propagation of feature annotation.</text>
</comment>
<dbReference type="FunFam" id="3.20.20.70:FF:000027">
    <property type="entry name" value="Dihydropyrimidine dehydrogenase [NADP(+)]"/>
    <property type="match status" value="1"/>
</dbReference>
<dbReference type="SUPFAM" id="SSF51395">
    <property type="entry name" value="FMN-linked oxidoreductases"/>
    <property type="match status" value="1"/>
</dbReference>
<evidence type="ECO:0000256" key="10">
    <source>
        <dbReference type="HAMAP-Rule" id="MF_00224"/>
    </source>
</evidence>
<dbReference type="InterPro" id="IPR050074">
    <property type="entry name" value="DHO_dehydrogenase"/>
</dbReference>
<feature type="domain" description="Dihydroorotate dehydrogenase catalytic" evidence="11">
    <location>
        <begin position="1"/>
        <end position="291"/>
    </location>
</feature>
<dbReference type="InterPro" id="IPR033888">
    <property type="entry name" value="DHOD_1B"/>
</dbReference>
<dbReference type="InterPro" id="IPR013785">
    <property type="entry name" value="Aldolase_TIM"/>
</dbReference>
<dbReference type="InterPro" id="IPR049622">
    <property type="entry name" value="Dihydroorotate_DH_I"/>
</dbReference>
<proteinExistence type="inferred from homology"/>
<feature type="binding site" evidence="10">
    <location>
        <begin position="195"/>
        <end position="196"/>
    </location>
    <ligand>
        <name>substrate</name>
    </ligand>
</feature>
<name>A0A366M8T4_9EURY</name>
<comment type="cofactor">
    <cofactor evidence="10">
        <name>FMN</name>
        <dbReference type="ChEBI" id="CHEBI:58210"/>
    </cofactor>
    <text evidence="10">Binds 1 FMN per subunit.</text>
</comment>
<evidence type="ECO:0000313" key="13">
    <source>
        <dbReference type="Proteomes" id="UP000253099"/>
    </source>
</evidence>
<dbReference type="EMBL" id="NIZT01000070">
    <property type="protein sequence ID" value="RBQ22233.1"/>
    <property type="molecule type" value="Genomic_DNA"/>
</dbReference>
<dbReference type="GO" id="GO:0044205">
    <property type="term" value="P:'de novo' UMP biosynthetic process"/>
    <property type="evidence" value="ECO:0007669"/>
    <property type="project" value="UniProtKB-UniRule"/>
</dbReference>
<dbReference type="GO" id="GO:0006207">
    <property type="term" value="P:'de novo' pyrimidine nucleobase biosynthetic process"/>
    <property type="evidence" value="ECO:0007669"/>
    <property type="project" value="InterPro"/>
</dbReference>
<feature type="binding site" evidence="10">
    <location>
        <position position="127"/>
    </location>
    <ligand>
        <name>FMN</name>
        <dbReference type="ChEBI" id="CHEBI:58210"/>
    </ligand>
</feature>
<gene>
    <name evidence="10 12" type="primary">pyrD</name>
    <name evidence="12" type="ORF">ALNOE001_19570</name>
</gene>
<evidence type="ECO:0000256" key="5">
    <source>
        <dbReference type="ARBA" id="ARBA00022490"/>
    </source>
</evidence>
<dbReference type="InterPro" id="IPR001295">
    <property type="entry name" value="Dihydroorotate_DH_CS"/>
</dbReference>
<feature type="binding site" evidence="10">
    <location>
        <begin position="269"/>
        <end position="270"/>
    </location>
    <ligand>
        <name>FMN</name>
        <dbReference type="ChEBI" id="CHEBI:58210"/>
    </ligand>
</feature>
<keyword evidence="5 10" id="KW-0963">Cytoplasm</keyword>
<dbReference type="PROSITE" id="PS00911">
    <property type="entry name" value="DHODEHASE_1"/>
    <property type="match status" value="1"/>
</dbReference>
<feature type="binding site" evidence="10">
    <location>
        <position position="168"/>
    </location>
    <ligand>
        <name>FMN</name>
        <dbReference type="ChEBI" id="CHEBI:58210"/>
    </ligand>
</feature>
<dbReference type="InterPro" id="IPR012135">
    <property type="entry name" value="Dihydroorotate_DH_1_2"/>
</dbReference>
<feature type="binding site" evidence="10">
    <location>
        <begin position="247"/>
        <end position="248"/>
    </location>
    <ligand>
        <name>FMN</name>
        <dbReference type="ChEBI" id="CHEBI:58210"/>
    </ligand>
</feature>
<comment type="subcellular location">
    <subcellularLocation>
        <location evidence="1 10">Cytoplasm</location>
    </subcellularLocation>
</comment>
<evidence type="ECO:0000256" key="8">
    <source>
        <dbReference type="ARBA" id="ARBA00022975"/>
    </source>
</evidence>
<comment type="catalytic activity">
    <reaction evidence="10">
        <text>(S)-dihydroorotate + A = orotate + AH2</text>
        <dbReference type="Rhea" id="RHEA:18073"/>
        <dbReference type="ChEBI" id="CHEBI:13193"/>
        <dbReference type="ChEBI" id="CHEBI:17499"/>
        <dbReference type="ChEBI" id="CHEBI:30839"/>
        <dbReference type="ChEBI" id="CHEBI:30864"/>
    </reaction>
</comment>
<dbReference type="InterPro" id="IPR024920">
    <property type="entry name" value="Dihydroorotate_DH_1"/>
</dbReference>
<comment type="pathway">
    <text evidence="2 10">Pyrimidine metabolism; UMP biosynthesis via de novo pathway.</text>
</comment>
<dbReference type="Gene3D" id="3.20.20.70">
    <property type="entry name" value="Aldolase class I"/>
    <property type="match status" value="1"/>
</dbReference>
<comment type="function">
    <text evidence="10">Catalyzes the conversion of dihydroorotate to orotate.</text>
</comment>
<protein>
    <recommendedName>
        <fullName evidence="10">Dihydroorotate dehydrogenase</fullName>
        <shortName evidence="10">DHOD</shortName>
        <shortName evidence="10">DHODase</shortName>
        <shortName evidence="10">DHOdehase</shortName>
        <ecNumber evidence="10">1.3.-.-</ecNumber>
    </recommendedName>
</protein>
<dbReference type="PROSITE" id="PS00912">
    <property type="entry name" value="DHODEHASE_2"/>
    <property type="match status" value="1"/>
</dbReference>
<dbReference type="HAMAP" id="MF_00224">
    <property type="entry name" value="DHO_dh_type1"/>
    <property type="match status" value="1"/>
</dbReference>
<evidence type="ECO:0000259" key="11">
    <source>
        <dbReference type="Pfam" id="PF01180"/>
    </source>
</evidence>
<keyword evidence="13" id="KW-1185">Reference proteome</keyword>
<keyword evidence="9 10" id="KW-0560">Oxidoreductase</keyword>
<dbReference type="InterPro" id="IPR005720">
    <property type="entry name" value="Dihydroorotate_DH_cat"/>
</dbReference>
<dbReference type="Pfam" id="PF01180">
    <property type="entry name" value="DHO_dh"/>
    <property type="match status" value="1"/>
</dbReference>
<keyword evidence="7 10" id="KW-0288">FMN</keyword>
<keyword evidence="8 10" id="KW-0665">Pyrimidine biosynthesis</keyword>
<dbReference type="NCBIfam" id="NF005574">
    <property type="entry name" value="PRK07259.1"/>
    <property type="match status" value="1"/>
</dbReference>
<feature type="binding site" evidence="10">
    <location>
        <position position="194"/>
    </location>
    <ligand>
        <name>FMN</name>
        <dbReference type="ChEBI" id="CHEBI:58210"/>
    </ligand>
</feature>
<keyword evidence="6 10" id="KW-0285">Flavoprotein</keyword>
<evidence type="ECO:0000313" key="12">
    <source>
        <dbReference type="EMBL" id="RBQ22233.1"/>
    </source>
</evidence>
<evidence type="ECO:0000256" key="4">
    <source>
        <dbReference type="ARBA" id="ARBA00011669"/>
    </source>
</evidence>
<dbReference type="GO" id="GO:0004152">
    <property type="term" value="F:dihydroorotate dehydrogenase activity"/>
    <property type="evidence" value="ECO:0007669"/>
    <property type="project" value="UniProtKB-UniRule"/>
</dbReference>
<evidence type="ECO:0000256" key="1">
    <source>
        <dbReference type="ARBA" id="ARBA00004496"/>
    </source>
</evidence>
<evidence type="ECO:0000256" key="2">
    <source>
        <dbReference type="ARBA" id="ARBA00004725"/>
    </source>
</evidence>
<dbReference type="GO" id="GO:0005737">
    <property type="term" value="C:cytoplasm"/>
    <property type="evidence" value="ECO:0007669"/>
    <property type="project" value="UniProtKB-SubCell"/>
</dbReference>
<dbReference type="EC" id="1.3.-.-" evidence="10"/>
<comment type="similarity">
    <text evidence="3 10">Belongs to the dihydroorotate dehydrogenase family. Type 1 subfamily.</text>
</comment>
<feature type="active site" description="Nucleophile" evidence="10">
    <location>
        <position position="130"/>
    </location>
</feature>
<evidence type="ECO:0000256" key="3">
    <source>
        <dbReference type="ARBA" id="ARBA00008008"/>
    </source>
</evidence>
<evidence type="ECO:0000256" key="7">
    <source>
        <dbReference type="ARBA" id="ARBA00022643"/>
    </source>
</evidence>
<dbReference type="PANTHER" id="PTHR48109:SF1">
    <property type="entry name" value="DIHYDROOROTATE DEHYDROGENASE (FUMARATE)"/>
    <property type="match status" value="1"/>
</dbReference>
<dbReference type="UniPathway" id="UPA00070"/>
<sequence>MLKTEISGINFENPLILAAGVMGSNASSLNWILDSGAGGVVTKSFSQEPNLGYSNPTTVAVEGGILNAIGLSSPGVQNFKKELALINKSNKDGQKNIAIASIYGSNPDEFSNLVHNIENDVDMIELNVSCPHAMSGCGAAIGQDPDLTYEIVKTVKNASSNNIPILAKLTPNVTDLMEIAKSAEKAEADGLTLINSLGPGMKIDIDAKKPILSNKFGGMSGPAIKPIAIRWVYDAYENCDIPIIGVGGISNYKDVVEFIYAGAKATQIGTSIMYEGIEIFSKIKNDLKNFMQKNEFNSIDEMIGYSHKN</sequence>
<comment type="caution">
    <text evidence="12">The sequence shown here is derived from an EMBL/GenBank/DDBJ whole genome shotgun (WGS) entry which is preliminary data.</text>
</comment>
<evidence type="ECO:0000256" key="9">
    <source>
        <dbReference type="ARBA" id="ARBA00023002"/>
    </source>
</evidence>
<dbReference type="PIRSF" id="PIRSF000164">
    <property type="entry name" value="DHO_oxidase"/>
    <property type="match status" value="1"/>
</dbReference>
<feature type="binding site" evidence="10">
    <location>
        <position position="43"/>
    </location>
    <ligand>
        <name>substrate</name>
    </ligand>
</feature>
<dbReference type="NCBIfam" id="TIGR01037">
    <property type="entry name" value="pyrD_sub1_fam"/>
    <property type="match status" value="1"/>
</dbReference>
<accession>A0A366M8T4</accession>
<feature type="binding site" evidence="10">
    <location>
        <position position="221"/>
    </location>
    <ligand>
        <name>FMN</name>
        <dbReference type="ChEBI" id="CHEBI:58210"/>
    </ligand>
</feature>
<dbReference type="Proteomes" id="UP000253099">
    <property type="component" value="Unassembled WGS sequence"/>
</dbReference>
<organism evidence="12 13">
    <name type="scientific">Candidatus Methanobinarius endosymbioticus</name>
    <dbReference type="NCBI Taxonomy" id="2006182"/>
    <lineage>
        <taxon>Archaea</taxon>
        <taxon>Methanobacteriati</taxon>
        <taxon>Methanobacteriota</taxon>
        <taxon>Methanomada group</taxon>
        <taxon>Methanobacteria</taxon>
        <taxon>Methanobacteriales</taxon>
        <taxon>Methanobacteriaceae</taxon>
        <taxon>Candidatus Methanobinarius</taxon>
    </lineage>
</organism>
<dbReference type="PANTHER" id="PTHR48109">
    <property type="entry name" value="DIHYDROOROTATE DEHYDROGENASE (QUINONE), MITOCHONDRIAL-RELATED"/>
    <property type="match status" value="1"/>
</dbReference>
<feature type="binding site" evidence="10">
    <location>
        <position position="127"/>
    </location>
    <ligand>
        <name>substrate</name>
    </ligand>
</feature>